<dbReference type="AlphaFoldDB" id="A0A125QI33"/>
<organism evidence="1 2">
    <name type="scientific">Pseudomonas fluorescens</name>
    <dbReference type="NCBI Taxonomy" id="294"/>
    <lineage>
        <taxon>Bacteria</taxon>
        <taxon>Pseudomonadati</taxon>
        <taxon>Pseudomonadota</taxon>
        <taxon>Gammaproteobacteria</taxon>
        <taxon>Pseudomonadales</taxon>
        <taxon>Pseudomonadaceae</taxon>
        <taxon>Pseudomonas</taxon>
    </lineage>
</organism>
<gene>
    <name evidence="1" type="ORF">PFLmoz3_03860</name>
</gene>
<dbReference type="EMBL" id="LCYA01000093">
    <property type="protein sequence ID" value="KWV86427.1"/>
    <property type="molecule type" value="Genomic_DNA"/>
</dbReference>
<evidence type="ECO:0000313" key="1">
    <source>
        <dbReference type="EMBL" id="KWV86427.1"/>
    </source>
</evidence>
<comment type="caution">
    <text evidence="1">The sequence shown here is derived from an EMBL/GenBank/DDBJ whole genome shotgun (WGS) entry which is preliminary data.</text>
</comment>
<dbReference type="PATRIC" id="fig|294.194.peg.4281"/>
<accession>A0A125QI33</accession>
<name>A0A125QI33_PSEFL</name>
<protein>
    <submittedName>
        <fullName evidence="1">Uncharacterized protein</fullName>
    </submittedName>
</protein>
<sequence length="201" mass="22371">MDVALIEHTEHDVHGDYRRQDQQQGARQRGFERLGRALELGLHAHRHADVLLGLVDQLHAFAQRYAGRQVERHHHRRELADMGNCQLRLALFHMGQARQPYLTTVSGFHMDLVEGRRAEGFAGLGLQHHSILAGLGVDGGDLALAEGVIQRIGDGRDTYAQARGRVAVDHQVHLQAFVLQVTGHVGEFRQLAEGVYQLAAP</sequence>
<evidence type="ECO:0000313" key="2">
    <source>
        <dbReference type="Proteomes" id="UP000061348"/>
    </source>
</evidence>
<dbReference type="Proteomes" id="UP000061348">
    <property type="component" value="Unassembled WGS sequence"/>
</dbReference>
<reference evidence="1 2" key="1">
    <citation type="submission" date="2015-05" db="EMBL/GenBank/DDBJ databases">
        <title>A genomic and transcriptomic approach to investigate the blue pigment phenotype in Pseudomonas fluorescens.</title>
        <authorList>
            <person name="Andreani N.A."/>
            <person name="Cardazzo B."/>
        </authorList>
    </citation>
    <scope>NUCLEOTIDE SEQUENCE [LARGE SCALE GENOMIC DNA]</scope>
    <source>
        <strain evidence="1 2">Ps_22</strain>
    </source>
</reference>
<proteinExistence type="predicted"/>